<name>A0A2T0SRE9_9BACT</name>
<dbReference type="EMBL" id="PVTE01000013">
    <property type="protein sequence ID" value="PRY35992.1"/>
    <property type="molecule type" value="Genomic_DNA"/>
</dbReference>
<dbReference type="RefSeq" id="WP_106138892.1">
    <property type="nucleotide sequence ID" value="NZ_PVTE01000013.1"/>
</dbReference>
<reference evidence="1 2" key="1">
    <citation type="submission" date="2018-03" db="EMBL/GenBank/DDBJ databases">
        <title>Genomic Encyclopedia of Archaeal and Bacterial Type Strains, Phase II (KMG-II): from individual species to whole genera.</title>
        <authorList>
            <person name="Goeker M."/>
        </authorList>
    </citation>
    <scope>NUCLEOTIDE SEQUENCE [LARGE SCALE GENOMIC DNA]</scope>
    <source>
        <strain evidence="1 2">DSM 28354</strain>
    </source>
</reference>
<keyword evidence="2" id="KW-1185">Reference proteome</keyword>
<gene>
    <name evidence="1" type="ORF">CLV58_113123</name>
</gene>
<protein>
    <submittedName>
        <fullName evidence="1">Uncharacterized protein</fullName>
    </submittedName>
</protein>
<dbReference type="Proteomes" id="UP000238375">
    <property type="component" value="Unassembled WGS sequence"/>
</dbReference>
<comment type="caution">
    <text evidence="1">The sequence shown here is derived from an EMBL/GenBank/DDBJ whole genome shotgun (WGS) entry which is preliminary data.</text>
</comment>
<proteinExistence type="predicted"/>
<evidence type="ECO:0000313" key="1">
    <source>
        <dbReference type="EMBL" id="PRY35992.1"/>
    </source>
</evidence>
<sequence>MQVDSPIVPPFTHYKENFSITIQVLKNEDTAVSLVVEGYVKAYDTCLTKTDAFSGRTKHSPWFREEECDKILSFIENNLPVRGFKGVKHIEHGYGKEYFYIQTIESTTEQSLNLIVGNNSDAKLISRRGITSYHYFHSESPIISDLTPDWKSYVWNSEIATISLNDDNPHDTVNVNLSRLGGDLWNWEIVPTVKKPLLVDPEVYNQYNQQGTWEYVILRYVIGLHSEKVIRCGLKHTMNSFLHTFYYDRYPMCRSSNEEAYSTLTRDIREYDDLLKELAWYNSTIVSGQKPSIIPRALAQPLIYDALAIQLKESTKIYFLATSIEFDEFVPKFTVYSDHDSFVFDFSLEQIYIGTSDFETPTAGLFDLDYEEIETILFKKLIESKEVERLNGLGLNRRYDFNILTKFPFQYKESIVKAINAVRKYLTELDEHFAHLEQSYRDDEDRQERYWTEAADFDGLPKYWQDDNDPFDGDPSAYWNID</sequence>
<evidence type="ECO:0000313" key="2">
    <source>
        <dbReference type="Proteomes" id="UP000238375"/>
    </source>
</evidence>
<dbReference type="AlphaFoldDB" id="A0A2T0SRE9"/>
<organism evidence="1 2">
    <name type="scientific">Spirosoma oryzae</name>
    <dbReference type="NCBI Taxonomy" id="1469603"/>
    <lineage>
        <taxon>Bacteria</taxon>
        <taxon>Pseudomonadati</taxon>
        <taxon>Bacteroidota</taxon>
        <taxon>Cytophagia</taxon>
        <taxon>Cytophagales</taxon>
        <taxon>Cytophagaceae</taxon>
        <taxon>Spirosoma</taxon>
    </lineage>
</organism>
<accession>A0A2T0SRE9</accession>